<protein>
    <submittedName>
        <fullName evidence="1">Uncharacterized protein</fullName>
    </submittedName>
</protein>
<dbReference type="AlphaFoldDB" id="A0A0E9X9D5"/>
<dbReference type="EMBL" id="GBXM01010284">
    <property type="protein sequence ID" value="JAH98293.1"/>
    <property type="molecule type" value="Transcribed_RNA"/>
</dbReference>
<name>A0A0E9X9D5_ANGAN</name>
<reference evidence="1" key="1">
    <citation type="submission" date="2014-11" db="EMBL/GenBank/DDBJ databases">
        <authorList>
            <person name="Amaro Gonzalez C."/>
        </authorList>
    </citation>
    <scope>NUCLEOTIDE SEQUENCE</scope>
</reference>
<reference evidence="1" key="2">
    <citation type="journal article" date="2015" name="Fish Shellfish Immunol.">
        <title>Early steps in the European eel (Anguilla anguilla)-Vibrio vulnificus interaction in the gills: Role of the RtxA13 toxin.</title>
        <authorList>
            <person name="Callol A."/>
            <person name="Pajuelo D."/>
            <person name="Ebbesson L."/>
            <person name="Teles M."/>
            <person name="MacKenzie S."/>
            <person name="Amaro C."/>
        </authorList>
    </citation>
    <scope>NUCLEOTIDE SEQUENCE</scope>
</reference>
<proteinExistence type="predicted"/>
<sequence length="74" mass="8599">MWSVALIIRIQYVHFQIKNQLIKRINTRSDAQDNTDPIKVHYVLIRWADAVRVIPGQGSVWELPILVFIKSQTG</sequence>
<organism evidence="1">
    <name type="scientific">Anguilla anguilla</name>
    <name type="common">European freshwater eel</name>
    <name type="synonym">Muraena anguilla</name>
    <dbReference type="NCBI Taxonomy" id="7936"/>
    <lineage>
        <taxon>Eukaryota</taxon>
        <taxon>Metazoa</taxon>
        <taxon>Chordata</taxon>
        <taxon>Craniata</taxon>
        <taxon>Vertebrata</taxon>
        <taxon>Euteleostomi</taxon>
        <taxon>Actinopterygii</taxon>
        <taxon>Neopterygii</taxon>
        <taxon>Teleostei</taxon>
        <taxon>Anguilliformes</taxon>
        <taxon>Anguillidae</taxon>
        <taxon>Anguilla</taxon>
    </lineage>
</organism>
<evidence type="ECO:0000313" key="1">
    <source>
        <dbReference type="EMBL" id="JAH98293.1"/>
    </source>
</evidence>
<accession>A0A0E9X9D5</accession>